<feature type="domain" description="Voltage-dependent calcium channel alpha-2/delta subunit conserved region" evidence="1">
    <location>
        <begin position="21"/>
        <end position="207"/>
    </location>
</feature>
<evidence type="ECO:0000313" key="2">
    <source>
        <dbReference type="EMBL" id="KAK2838485.1"/>
    </source>
</evidence>
<dbReference type="GO" id="GO:0005245">
    <property type="term" value="F:voltage-gated calcium channel activity"/>
    <property type="evidence" value="ECO:0007669"/>
    <property type="project" value="TreeGrafter"/>
</dbReference>
<evidence type="ECO:0000259" key="1">
    <source>
        <dbReference type="Pfam" id="PF08473"/>
    </source>
</evidence>
<dbReference type="AlphaFoldDB" id="A0AA88SI08"/>
<reference evidence="2" key="1">
    <citation type="submission" date="2023-08" db="EMBL/GenBank/DDBJ databases">
        <title>Pelteobagrus vachellii genome.</title>
        <authorList>
            <person name="Liu H."/>
        </authorList>
    </citation>
    <scope>NUCLEOTIDE SEQUENCE</scope>
    <source>
        <strain evidence="2">PRFRI_2022a</strain>
        <tissue evidence="2">Muscle</tissue>
    </source>
</reference>
<proteinExistence type="predicted"/>
<dbReference type="Proteomes" id="UP001187315">
    <property type="component" value="Unassembled WGS sequence"/>
</dbReference>
<dbReference type="EMBL" id="JAVHJS010000013">
    <property type="protein sequence ID" value="KAK2838485.1"/>
    <property type="molecule type" value="Genomic_DNA"/>
</dbReference>
<dbReference type="InterPro" id="IPR051173">
    <property type="entry name" value="Ca_channel_alpha-2/delta"/>
</dbReference>
<comment type="caution">
    <text evidence="2">The sequence shown here is derived from an EMBL/GenBank/DDBJ whole genome shotgun (WGS) entry which is preliminary data.</text>
</comment>
<name>A0AA88SI08_TACVA</name>
<dbReference type="Pfam" id="PF08473">
    <property type="entry name" value="VGCC_alpha2"/>
    <property type="match status" value="1"/>
</dbReference>
<evidence type="ECO:0000313" key="3">
    <source>
        <dbReference type="Proteomes" id="UP001187315"/>
    </source>
</evidence>
<dbReference type="InterPro" id="IPR013680">
    <property type="entry name" value="VDCC_a2/dsu"/>
</dbReference>
<accession>A0AA88SI08</accession>
<dbReference type="PANTHER" id="PTHR10166:SF59">
    <property type="entry name" value="VOLTAGE-DEPENDENT CALCIUM CHANNEL SUBUNIT ALPHA-2_DELTA-4"/>
    <property type="match status" value="1"/>
</dbReference>
<keyword evidence="3" id="KW-1185">Reference proteome</keyword>
<dbReference type="PANTHER" id="PTHR10166">
    <property type="entry name" value="VOLTAGE-DEPENDENT CALCIUM CHANNEL SUBUNIT ALPHA-2/DELTA-RELATED"/>
    <property type="match status" value="1"/>
</dbReference>
<dbReference type="GO" id="GO:0005891">
    <property type="term" value="C:voltage-gated calcium channel complex"/>
    <property type="evidence" value="ECO:0007669"/>
    <property type="project" value="TreeGrafter"/>
</dbReference>
<protein>
    <recommendedName>
        <fullName evidence="1">Voltage-dependent calcium channel alpha-2/delta subunit conserved region domain-containing protein</fullName>
    </recommendedName>
</protein>
<organism evidence="2 3">
    <name type="scientific">Tachysurus vachellii</name>
    <name type="common">Darkbarbel catfish</name>
    <name type="synonym">Pelteobagrus vachellii</name>
    <dbReference type="NCBI Taxonomy" id="175792"/>
    <lineage>
        <taxon>Eukaryota</taxon>
        <taxon>Metazoa</taxon>
        <taxon>Chordata</taxon>
        <taxon>Craniata</taxon>
        <taxon>Vertebrata</taxon>
        <taxon>Euteleostomi</taxon>
        <taxon>Actinopterygii</taxon>
        <taxon>Neopterygii</taxon>
        <taxon>Teleostei</taxon>
        <taxon>Ostariophysi</taxon>
        <taxon>Siluriformes</taxon>
        <taxon>Bagridae</taxon>
        <taxon>Tachysurus</taxon>
    </lineage>
</organism>
<gene>
    <name evidence="2" type="ORF">Q7C36_013299</name>
</gene>
<sequence>MSLDLLERRFLATAKQANDTDCSNVDGLCPLSCESIDINCYLVDNNGFVVISKERSDVGRFFGEIDGSVMAQLLKSGLFKRVTLYDYQAMCKNNHHHASAARPLLSPFHSLLAAVKWLFSNLVLFLLEFNICWLWHNDSLVDAHKQKKVESMVPCNTEYPGFIYDTSIRETNSIIKCGRCQKMFVLQQVVNSNLVMLVVQADCDCSRHYAPITLTPKEVKYILLRLFKTSRVLGCISISSRTP</sequence>